<feature type="compositionally biased region" description="Acidic residues" evidence="1">
    <location>
        <begin position="449"/>
        <end position="464"/>
    </location>
</feature>
<feature type="compositionally biased region" description="Low complexity" evidence="1">
    <location>
        <begin position="845"/>
        <end position="856"/>
    </location>
</feature>
<protein>
    <submittedName>
        <fullName evidence="2">G-patch domain-containing</fullName>
    </submittedName>
</protein>
<feature type="region of interest" description="Disordered" evidence="1">
    <location>
        <begin position="487"/>
        <end position="951"/>
    </location>
</feature>
<feature type="compositionally biased region" description="Basic and acidic residues" evidence="1">
    <location>
        <begin position="709"/>
        <end position="736"/>
    </location>
</feature>
<feature type="compositionally biased region" description="Basic and acidic residues" evidence="1">
    <location>
        <begin position="780"/>
        <end position="844"/>
    </location>
</feature>
<dbReference type="InterPro" id="IPR026736">
    <property type="entry name" value="Virilizer"/>
</dbReference>
<dbReference type="Proteomes" id="UP000239649">
    <property type="component" value="Unassembled WGS sequence"/>
</dbReference>
<feature type="region of interest" description="Disordered" evidence="1">
    <location>
        <begin position="191"/>
        <end position="263"/>
    </location>
</feature>
<accession>A0A2P6V0X3</accession>
<comment type="caution">
    <text evidence="2">The sequence shown here is derived from an EMBL/GenBank/DDBJ whole genome shotgun (WGS) entry which is preliminary data.</text>
</comment>
<dbReference type="EMBL" id="LHPF02000049">
    <property type="protein sequence ID" value="PSC67741.1"/>
    <property type="molecule type" value="Genomic_DNA"/>
</dbReference>
<dbReference type="OrthoDB" id="515805at2759"/>
<feature type="compositionally biased region" description="Low complexity" evidence="1">
    <location>
        <begin position="542"/>
        <end position="585"/>
    </location>
</feature>
<dbReference type="PANTHER" id="PTHR23185:SF0">
    <property type="entry name" value="PROTEIN VIRILIZER HOMOLOG"/>
    <property type="match status" value="1"/>
</dbReference>
<feature type="compositionally biased region" description="Low complexity" evidence="1">
    <location>
        <begin position="231"/>
        <end position="263"/>
    </location>
</feature>
<feature type="compositionally biased region" description="Low complexity" evidence="1">
    <location>
        <begin position="895"/>
        <end position="923"/>
    </location>
</feature>
<name>A0A2P6V0X3_9CHLO</name>
<feature type="compositionally biased region" description="Acidic residues" evidence="1">
    <location>
        <begin position="424"/>
        <end position="433"/>
    </location>
</feature>
<keyword evidence="3" id="KW-1185">Reference proteome</keyword>
<feature type="region of interest" description="Disordered" evidence="1">
    <location>
        <begin position="404"/>
        <end position="471"/>
    </location>
</feature>
<feature type="compositionally biased region" description="Low complexity" evidence="1">
    <location>
        <begin position="596"/>
        <end position="610"/>
    </location>
</feature>
<sequence>MLTAARFGAALGGAAHQRSELLLFAQDAGTPAASRFLQLCPGLEQPGSGARMVQLQPCVTTRVLLRGQYQTVPLSLHGYSLAAAAAGAPPQRPRRLALAAALRWLRERQETQQAEGAATVGPAAAAAGVQGCGLQPAAEAALRGLLAHWKAVGASEHLMALHPPQPAAFKAAAVLADVVCGQLAAGSFGREPLQAPPLVPPAPPGKPKPQAGKQQANEQQPAEQHVKQEAGEQAADQQQVEQPASEQQPAQAAGEQAPAVQQQVPELEGSAVLDAAADMALGWTTLLAQGAKGCTAAALRCASAGLAAAVLLCSCGEGAALLVARGGVVVLDDVVAWAQAPPSFVRHAVTACLLVAHGCTALGGAALLGWWKPPRGLQLKSQRMHALRGVAALAARTAQAGAQLAAGPAAGGGPPPMDASHESQEEEAAEEEAHEQYDDGGTAPMDDQAAAEEEEEAGENDEAAAADAVAAAAAEVEQELYGLQLTAERGGEGGDDDPGLLRPQWQRATKAQEVDLMFGSSSEDEGDAPGYKDAVPLEEEAAPPAAEEQQQQQPEQEPSAAEVQQAQQRSQLAAALEADAEFGADVLPDPGPSDAPLPEAAAAASPAAAAGEGGDDLYGDLGMEVTIPQTDGAADSSPRRRRGRRGSGSEARRSGRGGAAAADPGERWEMGADDGSPDSRRRVRSGSRRRESSGEREQRRKDSRRGKPKDRSRERGKKDKRRERSRERREAEERRARQQQAEEEERRRRRQQEAAEEEERRRRRQLEAAEEEERRRRRLHEAAEEEQQRRLRQRQEEEARWRRREEEEARRRQQDDEVQRRQRYQEQQRRLEAEQQRLEAEVAARARQQQQQPQAAPGDREDAERRRKRQRSPAAPSGGGPDRHWQGKQPRIEQGGRQQRDGAGAAAVSPRRQQLAGARGAAAVSPRWSRQQQRVHASHRPVPQDEAGLWQWHDRQRQGATGRYWQPKARAFAGVTAHVARRLLDSVQPPRLALLSRQLLHLLRAQEAAAAFQAAAARLVEGHRVGESGDPTSLPTPEASMLASEAVDSMKQLAELLAKPLPTAAGAAQHGTPAGEPPAALLDAVVSRRLLALLAALLHVPAVHRLALEAALPASAAAVGAAQAAAVEAALATQLGLGTKALLAVLASSRGGRAALLRDAAIYEALLLATDTGCLRGERPAVGAGAEGAAALQHLLLAEAATAALCGADLGSGELAAGADTAAALLADAVPSGRRAVLQALALRAAQAVPRLLLMLRLHCALLRSAAGTGAAALGKAAGGGEAAAVAAFSAAAYEPDFELQLAAAPACAHAGHLLAALLTATHADALACWQPHAAAVARAAAAEAALLAALPEAAAGVVGGLGPTRSLLAGLRGGVAAAACLHRGGLPAVMAHLARELPALEARRGPPGAPCSVAWPAVEALFCEPEQLAWCEQGLRLLAARLWAPGSEGRAAAAVVDGAAGLSVLLRAVLTGTELVAASAADAALQGLAGLAIDVGEAAACRRRALSFLEAAAAAMSCLMQHLRGSICTVRGRSLLTGLLRAHSVLCCQEESVACMMGGASGEGGAAAGGTSAAAVAGLQGVLVARHHLASCLRCYVEAAEPWQPPLMQQLFWGVPAPGLEAGQVAYQTPAEMFAAACLLGDLFPPEWPLPGRKAMQAPPTDRRYRATLATAIEPVAEPFRRLVSAGLASESRLLRAAVVRLMARAAGLGGGMGPFLAGPLLEELATVAESPAPLHDARRLLEVIVPLAYRPAVKSAMLAAPFASTLAQLLGVLVGRLSSADQTSEAVAVLTMAMEVAVVLFNHEVCLNPLAPVEQQQLEDMPPLAEAEPMARALLDLLPRMQANAMIAQRVLRLMVAADTGRLALRRAVVALHAVAVDAEPPHGPPNTIAVATAAQWMANKYWALAEALASSSAGAGQEGLRAAYADVVAIMQQICLPTTDEDSLPKVPPPAQRFATALQASVAAAAAAGLDVGGDEHRWEAPGAAELAAADQVYDAVSRMFWRNVRARAAAQSHASTQHMVQRCPRHECPVDPDVTLANSLHPPLTLPRVPPDEPPLVEAPTEAQQQALVSPKALLKDPVQLQRLLEKHPALISVLKSTLGRP</sequence>
<dbReference type="STRING" id="554055.A0A2P6V0X3"/>
<dbReference type="GO" id="GO:0036396">
    <property type="term" value="C:RNA N6-methyladenosine methyltransferase complex"/>
    <property type="evidence" value="ECO:0007669"/>
    <property type="project" value="TreeGrafter"/>
</dbReference>
<reference evidence="2 3" key="1">
    <citation type="journal article" date="2018" name="Plant J.">
        <title>Genome sequences of Chlorella sorokiniana UTEX 1602 and Micractinium conductrix SAG 241.80: implications to maltose excretion by a green alga.</title>
        <authorList>
            <person name="Arriola M.B."/>
            <person name="Velmurugan N."/>
            <person name="Zhang Y."/>
            <person name="Plunkett M.H."/>
            <person name="Hondzo H."/>
            <person name="Barney B.M."/>
        </authorList>
    </citation>
    <scope>NUCLEOTIDE SEQUENCE [LARGE SCALE GENOMIC DNA]</scope>
    <source>
        <strain evidence="2 3">SAG 241.80</strain>
    </source>
</reference>
<feature type="compositionally biased region" description="Basic and acidic residues" evidence="1">
    <location>
        <begin position="688"/>
        <end position="700"/>
    </location>
</feature>
<dbReference type="PANTHER" id="PTHR23185">
    <property type="entry name" value="PROTEIN VIRILIZER HOMOLOG"/>
    <property type="match status" value="1"/>
</dbReference>
<gene>
    <name evidence="2" type="ORF">C2E20_8606</name>
</gene>
<organism evidence="2 3">
    <name type="scientific">Micractinium conductrix</name>
    <dbReference type="NCBI Taxonomy" id="554055"/>
    <lineage>
        <taxon>Eukaryota</taxon>
        <taxon>Viridiplantae</taxon>
        <taxon>Chlorophyta</taxon>
        <taxon>core chlorophytes</taxon>
        <taxon>Trebouxiophyceae</taxon>
        <taxon>Chlorellales</taxon>
        <taxon>Chlorellaceae</taxon>
        <taxon>Chlorella clade</taxon>
        <taxon>Micractinium</taxon>
    </lineage>
</organism>
<dbReference type="GO" id="GO:0003723">
    <property type="term" value="F:RNA binding"/>
    <property type="evidence" value="ECO:0007669"/>
    <property type="project" value="TreeGrafter"/>
</dbReference>
<evidence type="ECO:0000313" key="3">
    <source>
        <dbReference type="Proteomes" id="UP000239649"/>
    </source>
</evidence>
<feature type="compositionally biased region" description="Pro residues" evidence="1">
    <location>
        <begin position="194"/>
        <end position="207"/>
    </location>
</feature>
<evidence type="ECO:0000313" key="2">
    <source>
        <dbReference type="EMBL" id="PSC67741.1"/>
    </source>
</evidence>
<evidence type="ECO:0000256" key="1">
    <source>
        <dbReference type="SAM" id="MobiDB-lite"/>
    </source>
</evidence>
<proteinExistence type="predicted"/>